<proteinExistence type="predicted"/>
<evidence type="ECO:0000313" key="6">
    <source>
        <dbReference type="Proteomes" id="UP000694391"/>
    </source>
</evidence>
<reference evidence="5" key="1">
    <citation type="submission" date="2025-08" db="UniProtKB">
        <authorList>
            <consortium name="Ensembl"/>
        </authorList>
    </citation>
    <scope>IDENTIFICATION</scope>
</reference>
<evidence type="ECO:0000313" key="5">
    <source>
        <dbReference type="Ensembl" id="ENSCAFP00020012533.1"/>
    </source>
</evidence>
<dbReference type="GO" id="GO:0031201">
    <property type="term" value="C:SNARE complex"/>
    <property type="evidence" value="ECO:0007669"/>
    <property type="project" value="TreeGrafter"/>
</dbReference>
<dbReference type="Proteomes" id="UP000694391">
    <property type="component" value="Unplaced"/>
</dbReference>
<dbReference type="PROSITE" id="PS50192">
    <property type="entry name" value="T_SNARE"/>
    <property type="match status" value="1"/>
</dbReference>
<dbReference type="PANTHER" id="PTHR19305">
    <property type="entry name" value="SYNAPTOSOMAL ASSOCIATED PROTEIN"/>
    <property type="match status" value="1"/>
</dbReference>
<dbReference type="GO" id="GO:0005886">
    <property type="term" value="C:plasma membrane"/>
    <property type="evidence" value="ECO:0007669"/>
    <property type="project" value="TreeGrafter"/>
</dbReference>
<dbReference type="Ensembl" id="ENSCAFT00020014460.1">
    <property type="protein sequence ID" value="ENSCAFP00020012533.1"/>
    <property type="gene ID" value="ENSCAFG00020010089.1"/>
</dbReference>
<organism evidence="5 6">
    <name type="scientific">Canis lupus dingo</name>
    <name type="common">dingo</name>
    <dbReference type="NCBI Taxonomy" id="286419"/>
    <lineage>
        <taxon>Eukaryota</taxon>
        <taxon>Metazoa</taxon>
        <taxon>Chordata</taxon>
        <taxon>Craniata</taxon>
        <taxon>Vertebrata</taxon>
        <taxon>Euteleostomi</taxon>
        <taxon>Mammalia</taxon>
        <taxon>Eutheria</taxon>
        <taxon>Laurasiatheria</taxon>
        <taxon>Carnivora</taxon>
        <taxon>Caniformia</taxon>
        <taxon>Canidae</taxon>
        <taxon>Canis</taxon>
    </lineage>
</organism>
<reference evidence="5" key="2">
    <citation type="submission" date="2025-09" db="UniProtKB">
        <authorList>
            <consortium name="Ensembl"/>
        </authorList>
    </citation>
    <scope>IDENTIFICATION</scope>
</reference>
<feature type="domain" description="T-SNARE coiled-coil homology" evidence="4">
    <location>
        <begin position="343"/>
        <end position="396"/>
    </location>
</feature>
<keyword evidence="1" id="KW-0677">Repeat</keyword>
<dbReference type="InterPro" id="IPR000727">
    <property type="entry name" value="T_SNARE_dom"/>
</dbReference>
<protein>
    <recommendedName>
        <fullName evidence="4">t-SNARE coiled-coil homology domain-containing protein</fullName>
    </recommendedName>
</protein>
<evidence type="ECO:0000256" key="1">
    <source>
        <dbReference type="ARBA" id="ARBA00022737"/>
    </source>
</evidence>
<dbReference type="AlphaFoldDB" id="A0A8C0KAP2"/>
<sequence length="397" mass="45063">MKLDHSLSPYTKINTKWMKDLNVTQDSIKILEENTGNILFELSHSNFLQDTSTKAKETKAKMNYWDFIKIRSFCTAKDTVNKTKRQPTEWEKIFANDVSDKGLVSKIYKELIKLNTKETNNPVMKWAKDMNRNLTEEDIDMANKLLTELESPSWWPFSSKLWKMPAETNPKESTSMASPKVLGKEGVVVRIPAVISQGNASHVKAGSLTILVSGLEIHDSCSLLMHRFEREDIDDIKVHTPYEISIRQRFIGRPDIAYRLISAKMSEAIPILEVQFSKKMELLEDALMPRSARSSSPIEKGCSVWQAASGLMDRAMPHEPCSGSQEGPSLQLQRSEPLVSEGDAQELRQILRKLKSLALDTETELERQDDVLDGITAAIDRTTLTIDKHNQRTKKLT</sequence>
<evidence type="ECO:0000259" key="4">
    <source>
        <dbReference type="PROSITE" id="PS50192"/>
    </source>
</evidence>
<dbReference type="FunFam" id="1.20.5.110:FF:000061">
    <property type="entry name" value="Synaptosome associated protein 47"/>
    <property type="match status" value="1"/>
</dbReference>
<evidence type="ECO:0000256" key="2">
    <source>
        <dbReference type="ARBA" id="ARBA00023054"/>
    </source>
</evidence>
<keyword evidence="2" id="KW-0175">Coiled coil</keyword>
<dbReference type="GO" id="GO:0098793">
    <property type="term" value="C:presynapse"/>
    <property type="evidence" value="ECO:0007669"/>
    <property type="project" value="GOC"/>
</dbReference>
<accession>A0A8C0KAP2</accession>
<dbReference type="Gene3D" id="1.20.5.110">
    <property type="match status" value="1"/>
</dbReference>
<feature type="region of interest" description="Disordered" evidence="3">
    <location>
        <begin position="316"/>
        <end position="338"/>
    </location>
</feature>
<feature type="compositionally biased region" description="Polar residues" evidence="3">
    <location>
        <begin position="322"/>
        <end position="334"/>
    </location>
</feature>
<dbReference type="GO" id="GO:0005484">
    <property type="term" value="F:SNAP receptor activity"/>
    <property type="evidence" value="ECO:0007669"/>
    <property type="project" value="TreeGrafter"/>
</dbReference>
<dbReference type="PANTHER" id="PTHR19305:SF1">
    <property type="entry name" value="SYNAPTOSOMAL-ASSOCIATED PROTEIN 47"/>
    <property type="match status" value="1"/>
</dbReference>
<keyword evidence="6" id="KW-1185">Reference proteome</keyword>
<dbReference type="GO" id="GO:0019905">
    <property type="term" value="F:syntaxin binding"/>
    <property type="evidence" value="ECO:0007669"/>
    <property type="project" value="TreeGrafter"/>
</dbReference>
<dbReference type="GO" id="GO:0031629">
    <property type="term" value="P:synaptic vesicle fusion to presynaptic active zone membrane"/>
    <property type="evidence" value="ECO:0007669"/>
    <property type="project" value="TreeGrafter"/>
</dbReference>
<dbReference type="SUPFAM" id="SSF58038">
    <property type="entry name" value="SNARE fusion complex"/>
    <property type="match status" value="1"/>
</dbReference>
<dbReference type="GO" id="GO:0016082">
    <property type="term" value="P:synaptic vesicle priming"/>
    <property type="evidence" value="ECO:0007669"/>
    <property type="project" value="TreeGrafter"/>
</dbReference>
<evidence type="ECO:0000256" key="3">
    <source>
        <dbReference type="SAM" id="MobiDB-lite"/>
    </source>
</evidence>
<dbReference type="GeneTree" id="ENSGT01150000286946"/>
<name>A0A8C0KAP2_CANLU</name>